<evidence type="ECO:0000313" key="3">
    <source>
        <dbReference type="EMBL" id="QBA64934.1"/>
    </source>
</evidence>
<keyword evidence="1" id="KW-0732">Signal</keyword>
<dbReference type="InterPro" id="IPR035986">
    <property type="entry name" value="PKD_dom_sf"/>
</dbReference>
<dbReference type="Pfam" id="PF18911">
    <property type="entry name" value="PKD_4"/>
    <property type="match status" value="1"/>
</dbReference>
<dbReference type="Gene3D" id="2.60.40.10">
    <property type="entry name" value="Immunoglobulins"/>
    <property type="match status" value="1"/>
</dbReference>
<name>A0A411EBM0_9FLAO</name>
<dbReference type="RefSeq" id="WP_129605690.1">
    <property type="nucleotide sequence ID" value="NZ_CP035544.1"/>
</dbReference>
<dbReference type="KEGG" id="mur:EQY75_10590"/>
<gene>
    <name evidence="3" type="ORF">EQY75_10590</name>
</gene>
<dbReference type="PROSITE" id="PS50093">
    <property type="entry name" value="PKD"/>
    <property type="match status" value="1"/>
</dbReference>
<evidence type="ECO:0000259" key="2">
    <source>
        <dbReference type="PROSITE" id="PS50093"/>
    </source>
</evidence>
<dbReference type="SMART" id="SM00089">
    <property type="entry name" value="PKD"/>
    <property type="match status" value="1"/>
</dbReference>
<evidence type="ECO:0000256" key="1">
    <source>
        <dbReference type="SAM" id="SignalP"/>
    </source>
</evidence>
<dbReference type="CDD" id="cd00146">
    <property type="entry name" value="PKD"/>
    <property type="match status" value="1"/>
</dbReference>
<organism evidence="3 4">
    <name type="scientific">Muriicola soli</name>
    <dbReference type="NCBI Taxonomy" id="2507538"/>
    <lineage>
        <taxon>Bacteria</taxon>
        <taxon>Pseudomonadati</taxon>
        <taxon>Bacteroidota</taxon>
        <taxon>Flavobacteriia</taxon>
        <taxon>Flavobacteriales</taxon>
        <taxon>Flavobacteriaceae</taxon>
        <taxon>Muriicola</taxon>
    </lineage>
</organism>
<dbReference type="InterPro" id="IPR000601">
    <property type="entry name" value="PKD_dom"/>
</dbReference>
<evidence type="ECO:0000313" key="4">
    <source>
        <dbReference type="Proteomes" id="UP000290889"/>
    </source>
</evidence>
<reference evidence="3 4" key="1">
    <citation type="submission" date="2019-01" db="EMBL/GenBank/DDBJ databases">
        <title>Muriicola soli sp. nov., isolated from soil.</title>
        <authorList>
            <person name="Kang H.J."/>
            <person name="Kim S.B."/>
        </authorList>
    </citation>
    <scope>NUCLEOTIDE SEQUENCE [LARGE SCALE GENOMIC DNA]</scope>
    <source>
        <strain evidence="3 4">MMS17-SY002</strain>
    </source>
</reference>
<feature type="chain" id="PRO_5019495658" description="PKD domain-containing protein" evidence="1">
    <location>
        <begin position="22"/>
        <end position="466"/>
    </location>
</feature>
<keyword evidence="4" id="KW-1185">Reference proteome</keyword>
<protein>
    <recommendedName>
        <fullName evidence="2">PKD domain-containing protein</fullName>
    </recommendedName>
</protein>
<dbReference type="InterPro" id="IPR022409">
    <property type="entry name" value="PKD/Chitinase_dom"/>
</dbReference>
<dbReference type="AlphaFoldDB" id="A0A411EBM0"/>
<dbReference type="SUPFAM" id="SSF49299">
    <property type="entry name" value="PKD domain"/>
    <property type="match status" value="1"/>
</dbReference>
<accession>A0A411EBM0</accession>
<feature type="domain" description="PKD" evidence="2">
    <location>
        <begin position="62"/>
        <end position="118"/>
    </location>
</feature>
<dbReference type="EMBL" id="CP035544">
    <property type="protein sequence ID" value="QBA64934.1"/>
    <property type="molecule type" value="Genomic_DNA"/>
</dbReference>
<dbReference type="Proteomes" id="UP000290889">
    <property type="component" value="Chromosome"/>
</dbReference>
<dbReference type="OrthoDB" id="1393330at2"/>
<feature type="signal peptide" evidence="1">
    <location>
        <begin position="1"/>
        <end position="21"/>
    </location>
</feature>
<proteinExistence type="predicted"/>
<dbReference type="PROSITE" id="PS51257">
    <property type="entry name" value="PROKAR_LIPOPROTEIN"/>
    <property type="match status" value="1"/>
</dbReference>
<dbReference type="InterPro" id="IPR013783">
    <property type="entry name" value="Ig-like_fold"/>
</dbReference>
<sequence>MKKYYLLGVCLILLYACSKDANPLIDENPDEGLALKACFELSATTINVGEMLTINNCSEGATSYLFDFGNGSSSELESPSISFEEGGSYEITLTVTNDDEESESVSKTVTVVVIEASYLFPEIPDGFTGLPLEVGINPTTGNIFSLELYQDNIGTEGSKFFYREFDENFQYASNYIADKPYNSGSGFVNFYPSGKMNFVFSRTLGGLYGTQEVNYTSVWTLLNAISSATKHSYGALADGADDLYFGTEEEGGIYKTAIEKRNSSGDAFEVILNNFGPADSMIGDMIAVDGGYVAFGAVFSKNISLPYVSGYKPLLVYMDGNLNVTGHVIYEDTSIAETVADCNDLNGSYQLTQLSNGNLVMYSHGELRVTDPGGNTVSKSYFEGSSNIQALIELGDSFVISTDEYLRKFSAQGAQTAQLKYNGNYLPELVKKDNVLFFIAGYDHESEIKIFYGACDNDLTLIDLSP</sequence>